<dbReference type="SMART" id="SM00448">
    <property type="entry name" value="REC"/>
    <property type="match status" value="1"/>
</dbReference>
<evidence type="ECO:0000256" key="5">
    <source>
        <dbReference type="ARBA" id="ARBA00022777"/>
    </source>
</evidence>
<evidence type="ECO:0000259" key="10">
    <source>
        <dbReference type="PROSITE" id="PS50110"/>
    </source>
</evidence>
<dbReference type="SUPFAM" id="SSF52172">
    <property type="entry name" value="CheY-like"/>
    <property type="match status" value="1"/>
</dbReference>
<gene>
    <name evidence="11" type="ORF">DOFOFD_05335</name>
</gene>
<dbReference type="PROSITE" id="PS50110">
    <property type="entry name" value="RESPONSE_REGULATORY"/>
    <property type="match status" value="1"/>
</dbReference>
<dbReference type="InterPro" id="IPR003594">
    <property type="entry name" value="HATPase_dom"/>
</dbReference>
<name>A0ABU7U0M2_9PROT</name>
<keyword evidence="8" id="KW-0597">Phosphoprotein</keyword>
<evidence type="ECO:0000256" key="4">
    <source>
        <dbReference type="ARBA" id="ARBA00022741"/>
    </source>
</evidence>
<protein>
    <recommendedName>
        <fullName evidence="2">histidine kinase</fullName>
        <ecNumber evidence="2">2.7.13.3</ecNumber>
    </recommendedName>
</protein>
<proteinExistence type="predicted"/>
<dbReference type="PANTHER" id="PTHR43065">
    <property type="entry name" value="SENSOR HISTIDINE KINASE"/>
    <property type="match status" value="1"/>
</dbReference>
<dbReference type="PRINTS" id="PR00344">
    <property type="entry name" value="BCTRLSENSOR"/>
</dbReference>
<evidence type="ECO:0000256" key="7">
    <source>
        <dbReference type="ARBA" id="ARBA00023012"/>
    </source>
</evidence>
<comment type="caution">
    <text evidence="11">The sequence shown here is derived from an EMBL/GenBank/DDBJ whole genome shotgun (WGS) entry which is preliminary data.</text>
</comment>
<organism evidence="11 12">
    <name type="scientific">Sorlinia euscelidii</name>
    <dbReference type="NCBI Taxonomy" id="3081148"/>
    <lineage>
        <taxon>Bacteria</taxon>
        <taxon>Pseudomonadati</taxon>
        <taxon>Pseudomonadota</taxon>
        <taxon>Alphaproteobacteria</taxon>
        <taxon>Acetobacterales</taxon>
        <taxon>Acetobacteraceae</taxon>
        <taxon>Sorlinia</taxon>
    </lineage>
</organism>
<dbReference type="Gene3D" id="3.40.50.2300">
    <property type="match status" value="1"/>
</dbReference>
<feature type="domain" description="Histidine kinase" evidence="9">
    <location>
        <begin position="1"/>
        <end position="75"/>
    </location>
</feature>
<feature type="modified residue" description="4-aspartylphosphate" evidence="8">
    <location>
        <position position="151"/>
    </location>
</feature>
<evidence type="ECO:0000313" key="12">
    <source>
        <dbReference type="Proteomes" id="UP001312908"/>
    </source>
</evidence>
<dbReference type="Pfam" id="PF02518">
    <property type="entry name" value="HATPase_c"/>
    <property type="match status" value="1"/>
</dbReference>
<dbReference type="InterPro" id="IPR036890">
    <property type="entry name" value="HATPase_C_sf"/>
</dbReference>
<dbReference type="Pfam" id="PF00072">
    <property type="entry name" value="Response_reg"/>
    <property type="match status" value="1"/>
</dbReference>
<keyword evidence="4" id="KW-0547">Nucleotide-binding</keyword>
<keyword evidence="3" id="KW-0808">Transferase</keyword>
<feature type="domain" description="Response regulatory" evidence="10">
    <location>
        <begin position="100"/>
        <end position="217"/>
    </location>
</feature>
<evidence type="ECO:0000256" key="6">
    <source>
        <dbReference type="ARBA" id="ARBA00022840"/>
    </source>
</evidence>
<dbReference type="EMBL" id="JAWJZY010000002">
    <property type="protein sequence ID" value="MEE8658429.1"/>
    <property type="molecule type" value="Genomic_DNA"/>
</dbReference>
<dbReference type="InterPro" id="IPR011006">
    <property type="entry name" value="CheY-like_superfamily"/>
</dbReference>
<dbReference type="InterPro" id="IPR005467">
    <property type="entry name" value="His_kinase_dom"/>
</dbReference>
<keyword evidence="5" id="KW-0418">Kinase</keyword>
<reference evidence="11 12" key="1">
    <citation type="submission" date="2023-10" db="EMBL/GenBank/DDBJ databases">
        <title>Sorlinia euscelidii gen. nov., sp. nov., an acetic acid bacteria isolated from the gut of Euscelidius variegatus emitter.</title>
        <authorList>
            <person name="Michoud G."/>
            <person name="Marasco R."/>
            <person name="Seferji K."/>
            <person name="Gonella E."/>
            <person name="Garuglieri E."/>
            <person name="Alma A."/>
            <person name="Mapelli F."/>
            <person name="Borin S."/>
            <person name="Daffonchio D."/>
            <person name="Crotti E."/>
        </authorList>
    </citation>
    <scope>NUCLEOTIDE SEQUENCE [LARGE SCALE GENOMIC DNA]</scope>
    <source>
        <strain evidence="11 12">EV16P</strain>
    </source>
</reference>
<accession>A0ABU7U0M2</accession>
<keyword evidence="6" id="KW-0067">ATP-binding</keyword>
<dbReference type="SUPFAM" id="SSF55874">
    <property type="entry name" value="ATPase domain of HSP90 chaperone/DNA topoisomerase II/histidine kinase"/>
    <property type="match status" value="1"/>
</dbReference>
<keyword evidence="7" id="KW-0902">Two-component regulatory system</keyword>
<dbReference type="PROSITE" id="PS50109">
    <property type="entry name" value="HIS_KIN"/>
    <property type="match status" value="1"/>
</dbReference>
<dbReference type="EC" id="2.7.13.3" evidence="2"/>
<evidence type="ECO:0000256" key="2">
    <source>
        <dbReference type="ARBA" id="ARBA00012438"/>
    </source>
</evidence>
<dbReference type="InterPro" id="IPR001789">
    <property type="entry name" value="Sig_transdc_resp-reg_receiver"/>
</dbReference>
<comment type="catalytic activity">
    <reaction evidence="1">
        <text>ATP + protein L-histidine = ADP + protein N-phospho-L-histidine.</text>
        <dbReference type="EC" id="2.7.13.3"/>
    </reaction>
</comment>
<evidence type="ECO:0000256" key="3">
    <source>
        <dbReference type="ARBA" id="ARBA00022679"/>
    </source>
</evidence>
<sequence>MRFMCLTVADTGMGMTPEVMARAFDPFFTTKPIGKGTGLGLSMIYGFASQSGGRVEIESAPGAGTKVHIWLPLYIGEKRPAAQGAARRRSPTEVDLSHLRLLLVEDDVTLRFTLEETLRDRGIHVETAATGSEAMALLADEDRRYDVLMTDVGLPGGVNGRQLADEARARKQHLSVLFMTGYAEQTVFSDQSFDESMQILFKPFTTEMLDEKLNRIVDYVNRRLNN</sequence>
<evidence type="ECO:0000256" key="8">
    <source>
        <dbReference type="PROSITE-ProRule" id="PRU00169"/>
    </source>
</evidence>
<dbReference type="Proteomes" id="UP001312908">
    <property type="component" value="Unassembled WGS sequence"/>
</dbReference>
<evidence type="ECO:0000256" key="1">
    <source>
        <dbReference type="ARBA" id="ARBA00000085"/>
    </source>
</evidence>
<dbReference type="InterPro" id="IPR004358">
    <property type="entry name" value="Sig_transdc_His_kin-like_C"/>
</dbReference>
<evidence type="ECO:0000259" key="9">
    <source>
        <dbReference type="PROSITE" id="PS50109"/>
    </source>
</evidence>
<dbReference type="PANTHER" id="PTHR43065:SF46">
    <property type="entry name" value="C4-DICARBOXYLATE TRANSPORT SENSOR PROTEIN DCTB"/>
    <property type="match status" value="1"/>
</dbReference>
<evidence type="ECO:0000313" key="11">
    <source>
        <dbReference type="EMBL" id="MEE8658429.1"/>
    </source>
</evidence>
<keyword evidence="12" id="KW-1185">Reference proteome</keyword>
<dbReference type="Gene3D" id="3.30.565.10">
    <property type="entry name" value="Histidine kinase-like ATPase, C-terminal domain"/>
    <property type="match status" value="1"/>
</dbReference>